<accession>A0A4U6UI30</accession>
<dbReference type="EMBL" id="CM016556">
    <property type="protein sequence ID" value="TKW14655.1"/>
    <property type="molecule type" value="Genomic_DNA"/>
</dbReference>
<organism evidence="2 3">
    <name type="scientific">Setaria viridis</name>
    <name type="common">Green bristlegrass</name>
    <name type="synonym">Setaria italica subsp. viridis</name>
    <dbReference type="NCBI Taxonomy" id="4556"/>
    <lineage>
        <taxon>Eukaryota</taxon>
        <taxon>Viridiplantae</taxon>
        <taxon>Streptophyta</taxon>
        <taxon>Embryophyta</taxon>
        <taxon>Tracheophyta</taxon>
        <taxon>Spermatophyta</taxon>
        <taxon>Magnoliopsida</taxon>
        <taxon>Liliopsida</taxon>
        <taxon>Poales</taxon>
        <taxon>Poaceae</taxon>
        <taxon>PACMAD clade</taxon>
        <taxon>Panicoideae</taxon>
        <taxon>Panicodae</taxon>
        <taxon>Paniceae</taxon>
        <taxon>Cenchrinae</taxon>
        <taxon>Setaria</taxon>
    </lineage>
</organism>
<dbReference type="Proteomes" id="UP000298652">
    <property type="component" value="Chromosome 5"/>
</dbReference>
<feature type="region of interest" description="Disordered" evidence="1">
    <location>
        <begin position="1"/>
        <end position="35"/>
    </location>
</feature>
<reference evidence="2" key="1">
    <citation type="submission" date="2019-03" db="EMBL/GenBank/DDBJ databases">
        <title>WGS assembly of Setaria viridis.</title>
        <authorList>
            <person name="Huang P."/>
            <person name="Jenkins J."/>
            <person name="Grimwood J."/>
            <person name="Barry K."/>
            <person name="Healey A."/>
            <person name="Mamidi S."/>
            <person name="Sreedasyam A."/>
            <person name="Shu S."/>
            <person name="Feldman M."/>
            <person name="Wu J."/>
            <person name="Yu Y."/>
            <person name="Chen C."/>
            <person name="Johnson J."/>
            <person name="Rokhsar D."/>
            <person name="Baxter I."/>
            <person name="Schmutz J."/>
            <person name="Brutnell T."/>
            <person name="Kellogg E."/>
        </authorList>
    </citation>
    <scope>NUCLEOTIDE SEQUENCE [LARGE SCALE GENOMIC DNA]</scope>
</reference>
<name>A0A4U6UI30_SETVI</name>
<feature type="region of interest" description="Disordered" evidence="1">
    <location>
        <begin position="100"/>
        <end position="121"/>
    </location>
</feature>
<protein>
    <submittedName>
        <fullName evidence="2">Uncharacterized protein</fullName>
    </submittedName>
</protein>
<evidence type="ECO:0000256" key="1">
    <source>
        <dbReference type="SAM" id="MobiDB-lite"/>
    </source>
</evidence>
<proteinExistence type="predicted"/>
<gene>
    <name evidence="2" type="ORF">SEVIR_5G180700v2</name>
</gene>
<dbReference type="Gramene" id="TKW14655">
    <property type="protein sequence ID" value="TKW14655"/>
    <property type="gene ID" value="SEVIR_5G180700v2"/>
</dbReference>
<evidence type="ECO:0000313" key="3">
    <source>
        <dbReference type="Proteomes" id="UP000298652"/>
    </source>
</evidence>
<sequence>MRRRKRRRRSSDLSVGRARYPRGVLPSGCGGQNERAVHPGLNPAKLWGRTPGVGAECALGVNGADPCPSACGPEAEEQRQVDVARCPGVGVRLGGEMHAPSLRWGSRRPSRPRPAAGAEEGATGVVHLRGTDRDLTSMSGGVAWETADPTAEVAPAAATEGVAPPLDLDDEVEERAAPTVVAETGAVAPATVTGTVVVTEERESTPAATTGTAAAGEARMSAPAAAMKAAATADMGTSARGATAKAAAEVPAPEAMTGAGTLALVAVMKDVAATGMPAPAAANQGRIETRVGVDVVRGDLNKDGGSGAGTVGEAGGIRGDSACPGGGVGDGGSSGGQSGLYPCLG</sequence>
<keyword evidence="3" id="KW-1185">Reference proteome</keyword>
<evidence type="ECO:0000313" key="2">
    <source>
        <dbReference type="EMBL" id="TKW14655.1"/>
    </source>
</evidence>
<dbReference type="AlphaFoldDB" id="A0A4U6UI30"/>